<proteinExistence type="predicted"/>
<organism evidence="1 2">
    <name type="scientific">Aspergillus sclerotiicarbonarius (strain CBS 121057 / IBT 28362)</name>
    <dbReference type="NCBI Taxonomy" id="1448318"/>
    <lineage>
        <taxon>Eukaryota</taxon>
        <taxon>Fungi</taxon>
        <taxon>Dikarya</taxon>
        <taxon>Ascomycota</taxon>
        <taxon>Pezizomycotina</taxon>
        <taxon>Eurotiomycetes</taxon>
        <taxon>Eurotiomycetidae</taxon>
        <taxon>Eurotiales</taxon>
        <taxon>Aspergillaceae</taxon>
        <taxon>Aspergillus</taxon>
        <taxon>Aspergillus subgen. Circumdati</taxon>
    </lineage>
</organism>
<accession>A0A319EDE0</accession>
<evidence type="ECO:0000313" key="1">
    <source>
        <dbReference type="EMBL" id="PYI08246.1"/>
    </source>
</evidence>
<protein>
    <submittedName>
        <fullName evidence="1">Uncharacterized protein</fullName>
    </submittedName>
</protein>
<keyword evidence="2" id="KW-1185">Reference proteome</keyword>
<evidence type="ECO:0000313" key="2">
    <source>
        <dbReference type="Proteomes" id="UP000248423"/>
    </source>
</evidence>
<dbReference type="Proteomes" id="UP000248423">
    <property type="component" value="Unassembled WGS sequence"/>
</dbReference>
<dbReference type="VEuPathDB" id="FungiDB:BO78DRAFT_78161"/>
<reference evidence="1 2" key="1">
    <citation type="submission" date="2018-02" db="EMBL/GenBank/DDBJ databases">
        <title>The genomes of Aspergillus section Nigri reveals drivers in fungal speciation.</title>
        <authorList>
            <consortium name="DOE Joint Genome Institute"/>
            <person name="Vesth T.C."/>
            <person name="Nybo J."/>
            <person name="Theobald S."/>
            <person name="Brandl J."/>
            <person name="Frisvad J.C."/>
            <person name="Nielsen K.F."/>
            <person name="Lyhne E.K."/>
            <person name="Kogle M.E."/>
            <person name="Kuo A."/>
            <person name="Riley R."/>
            <person name="Clum A."/>
            <person name="Nolan M."/>
            <person name="Lipzen A."/>
            <person name="Salamov A."/>
            <person name="Henrissat B."/>
            <person name="Wiebenga A."/>
            <person name="De vries R.P."/>
            <person name="Grigoriev I.V."/>
            <person name="Mortensen U.H."/>
            <person name="Andersen M.R."/>
            <person name="Baker S.E."/>
        </authorList>
    </citation>
    <scope>NUCLEOTIDE SEQUENCE [LARGE SCALE GENOMIC DNA]</scope>
    <source>
        <strain evidence="1 2">CBS 121057</strain>
    </source>
</reference>
<dbReference type="EMBL" id="KZ826336">
    <property type="protein sequence ID" value="PYI08246.1"/>
    <property type="molecule type" value="Genomic_DNA"/>
</dbReference>
<sequence length="105" mass="11887">MQKVMSSAASGCRIVTLDGSFVRGLESSRDQRGRRRDMIRRQKYFHSPGRCRCQAVVAWTCFPPWSWRGSGCHSSIIYLGIYTIHRPPLISAVDPALSLSFTNPR</sequence>
<name>A0A319EDE0_ASPSB</name>
<gene>
    <name evidence="1" type="ORF">BO78DRAFT_78161</name>
</gene>
<dbReference type="AlphaFoldDB" id="A0A319EDE0"/>